<comment type="caution">
    <text evidence="16">The sequence shown here is derived from an EMBL/GenBank/DDBJ whole genome shotgun (WGS) entry which is preliminary data.</text>
</comment>
<dbReference type="CDD" id="cd00950">
    <property type="entry name" value="DHDPS"/>
    <property type="match status" value="1"/>
</dbReference>
<dbReference type="InterPro" id="IPR005263">
    <property type="entry name" value="DapA"/>
</dbReference>
<comment type="catalytic activity">
    <reaction evidence="11 12">
        <text>L-aspartate 4-semialdehyde + pyruvate = (2S,4S)-4-hydroxy-2,3,4,5-tetrahydrodipicolinate + H2O + H(+)</text>
        <dbReference type="Rhea" id="RHEA:34171"/>
        <dbReference type="ChEBI" id="CHEBI:15361"/>
        <dbReference type="ChEBI" id="CHEBI:15377"/>
        <dbReference type="ChEBI" id="CHEBI:15378"/>
        <dbReference type="ChEBI" id="CHEBI:67139"/>
        <dbReference type="ChEBI" id="CHEBI:537519"/>
        <dbReference type="EC" id="4.3.3.7"/>
    </reaction>
</comment>
<evidence type="ECO:0000256" key="1">
    <source>
        <dbReference type="ARBA" id="ARBA00003294"/>
    </source>
</evidence>
<organism evidence="16 17">
    <name type="scientific">Caproiciproducens galactitolivorans</name>
    <dbReference type="NCBI Taxonomy" id="642589"/>
    <lineage>
        <taxon>Bacteria</taxon>
        <taxon>Bacillati</taxon>
        <taxon>Bacillota</taxon>
        <taxon>Clostridia</taxon>
        <taxon>Eubacteriales</taxon>
        <taxon>Acutalibacteraceae</taxon>
        <taxon>Caproiciproducens</taxon>
    </lineage>
</organism>
<feature type="site" description="Part of a proton relay during catalysis" evidence="12">
    <location>
        <position position="111"/>
    </location>
</feature>
<comment type="caution">
    <text evidence="12">Was originally thought to be a dihydrodipicolinate synthase (DHDPS), catalyzing the condensation of (S)-aspartate-beta-semialdehyde [(S)-ASA] and pyruvate to dihydrodipicolinate (DHDP). However, it was shown in E.coli that the product of the enzymatic reaction is not dihydrodipicolinate but in fact (4S)-4-hydroxy-2,3,4,5-tetrahydro-(2S)-dipicolinic acid (HTPA), and that the consecutive dehydration reaction leading to DHDP is not spontaneous but catalyzed by DapB.</text>
</comment>
<evidence type="ECO:0000256" key="7">
    <source>
        <dbReference type="ARBA" id="ARBA00022915"/>
    </source>
</evidence>
<keyword evidence="7 12" id="KW-0220">Diaminopimelate biosynthesis</keyword>
<dbReference type="SMART" id="SM01130">
    <property type="entry name" value="DHDPS"/>
    <property type="match status" value="1"/>
</dbReference>
<protein>
    <recommendedName>
        <fullName evidence="4 12">4-hydroxy-tetrahydrodipicolinate synthase</fullName>
        <shortName evidence="12">HTPA synthase</shortName>
        <ecNumber evidence="4 12">4.3.3.7</ecNumber>
    </recommendedName>
</protein>
<dbReference type="PANTHER" id="PTHR12128">
    <property type="entry name" value="DIHYDRODIPICOLINATE SYNTHASE"/>
    <property type="match status" value="1"/>
</dbReference>
<evidence type="ECO:0000313" key="16">
    <source>
        <dbReference type="EMBL" id="TGJ76505.1"/>
    </source>
</evidence>
<dbReference type="OrthoDB" id="9782828at2"/>
<evidence type="ECO:0000256" key="3">
    <source>
        <dbReference type="ARBA" id="ARBA00007592"/>
    </source>
</evidence>
<evidence type="ECO:0000256" key="15">
    <source>
        <dbReference type="PIRSR" id="PIRSR001365-2"/>
    </source>
</evidence>
<sequence length="296" mass="32248">MKKLIFEGSGVALVTPMKDDGSVDYEVLDELIEFHIANGTDAIIACGTTGECAVLSHDEHCDVVKFIIDKVNKRIPVIASSGSNDTRYALELSRSMQELGADGLLMVTPYYNKTSQAGLVKHYTYIADRVDLPIIVYNVPSRTGCNIKPETYLELSKHPNINATKEANGDISSVARTIALCEDNLHVYSGNDDQTLPMLALGGKGVISVLANILPGVMHKLCADYFAGNIASSRDAFLKNIELMQAMFMDVNPIPVKAAMKILGFKSGDCRLPLTVMSDEALLKLTAIMKKYNLVK</sequence>
<feature type="active site" description="Proton donor/acceptor" evidence="12 14">
    <location>
        <position position="137"/>
    </location>
</feature>
<feature type="site" description="Part of a proton relay during catalysis" evidence="12">
    <location>
        <position position="48"/>
    </location>
</feature>
<evidence type="ECO:0000256" key="11">
    <source>
        <dbReference type="ARBA" id="ARBA00047836"/>
    </source>
</evidence>
<accession>A0A4Z0YAJ3</accession>
<dbReference type="GO" id="GO:0008840">
    <property type="term" value="F:4-hydroxy-tetrahydrodipicolinate synthase activity"/>
    <property type="evidence" value="ECO:0007669"/>
    <property type="project" value="UniProtKB-UniRule"/>
</dbReference>
<dbReference type="PIRSF" id="PIRSF001365">
    <property type="entry name" value="DHDPS"/>
    <property type="match status" value="1"/>
</dbReference>
<comment type="function">
    <text evidence="1 12">Catalyzes the condensation of (S)-aspartate-beta-semialdehyde [(S)-ASA] and pyruvate to 4-hydroxy-tetrahydrodipicolinate (HTPA).</text>
</comment>
<dbReference type="EMBL" id="SRMQ01000005">
    <property type="protein sequence ID" value="TGJ76505.1"/>
    <property type="molecule type" value="Genomic_DNA"/>
</dbReference>
<dbReference type="NCBIfam" id="TIGR00674">
    <property type="entry name" value="dapA"/>
    <property type="match status" value="1"/>
</dbReference>
<evidence type="ECO:0000256" key="8">
    <source>
        <dbReference type="ARBA" id="ARBA00023154"/>
    </source>
</evidence>
<evidence type="ECO:0000256" key="13">
    <source>
        <dbReference type="PIRNR" id="PIRNR001365"/>
    </source>
</evidence>
<dbReference type="Pfam" id="PF00701">
    <property type="entry name" value="DHDPS"/>
    <property type="match status" value="1"/>
</dbReference>
<name>A0A4Z0YAJ3_9FIRM</name>
<evidence type="ECO:0000256" key="12">
    <source>
        <dbReference type="HAMAP-Rule" id="MF_00418"/>
    </source>
</evidence>
<proteinExistence type="inferred from homology"/>
<dbReference type="GO" id="GO:0019877">
    <property type="term" value="P:diaminopimelate biosynthetic process"/>
    <property type="evidence" value="ECO:0007669"/>
    <property type="project" value="UniProtKB-UniRule"/>
</dbReference>
<dbReference type="AlphaFoldDB" id="A0A4Z0YAJ3"/>
<comment type="subcellular location">
    <subcellularLocation>
        <location evidence="12">Cytoplasm</location>
    </subcellularLocation>
</comment>
<dbReference type="SUPFAM" id="SSF51569">
    <property type="entry name" value="Aldolase"/>
    <property type="match status" value="1"/>
</dbReference>
<keyword evidence="17" id="KW-1185">Reference proteome</keyword>
<gene>
    <name evidence="12 16" type="primary">dapA</name>
    <name evidence="16" type="ORF">CAGA_14160</name>
</gene>
<evidence type="ECO:0000256" key="4">
    <source>
        <dbReference type="ARBA" id="ARBA00012086"/>
    </source>
</evidence>
<comment type="subunit">
    <text evidence="12">Homotetramer; dimer of dimers.</text>
</comment>
<evidence type="ECO:0000256" key="9">
    <source>
        <dbReference type="ARBA" id="ARBA00023239"/>
    </source>
</evidence>
<dbReference type="UniPathway" id="UPA00034">
    <property type="reaction ID" value="UER00017"/>
</dbReference>
<dbReference type="RefSeq" id="WP_135659225.1">
    <property type="nucleotide sequence ID" value="NZ_JAJUFJ010000001.1"/>
</dbReference>
<dbReference type="PANTHER" id="PTHR12128:SF66">
    <property type="entry name" value="4-HYDROXY-2-OXOGLUTARATE ALDOLASE, MITOCHONDRIAL"/>
    <property type="match status" value="1"/>
</dbReference>
<dbReference type="HAMAP" id="MF_00418">
    <property type="entry name" value="DapA"/>
    <property type="match status" value="1"/>
</dbReference>
<dbReference type="Proteomes" id="UP000297714">
    <property type="component" value="Unassembled WGS sequence"/>
</dbReference>
<keyword evidence="9 12" id="KW-0456">Lyase</keyword>
<feature type="binding site" evidence="12 15">
    <location>
        <position position="207"/>
    </location>
    <ligand>
        <name>pyruvate</name>
        <dbReference type="ChEBI" id="CHEBI:15361"/>
    </ligand>
</feature>
<dbReference type="InterPro" id="IPR002220">
    <property type="entry name" value="DapA-like"/>
</dbReference>
<evidence type="ECO:0000256" key="14">
    <source>
        <dbReference type="PIRSR" id="PIRSR001365-1"/>
    </source>
</evidence>
<dbReference type="Gene3D" id="3.20.20.70">
    <property type="entry name" value="Aldolase class I"/>
    <property type="match status" value="1"/>
</dbReference>
<evidence type="ECO:0000256" key="6">
    <source>
        <dbReference type="ARBA" id="ARBA00022605"/>
    </source>
</evidence>
<evidence type="ECO:0000313" key="17">
    <source>
        <dbReference type="Proteomes" id="UP000297714"/>
    </source>
</evidence>
<dbReference type="InterPro" id="IPR013785">
    <property type="entry name" value="Aldolase_TIM"/>
</dbReference>
<evidence type="ECO:0000256" key="10">
    <source>
        <dbReference type="ARBA" id="ARBA00023270"/>
    </source>
</evidence>
<evidence type="ECO:0000256" key="2">
    <source>
        <dbReference type="ARBA" id="ARBA00005120"/>
    </source>
</evidence>
<dbReference type="GO" id="GO:0009089">
    <property type="term" value="P:lysine biosynthetic process via diaminopimelate"/>
    <property type="evidence" value="ECO:0007669"/>
    <property type="project" value="UniProtKB-UniRule"/>
</dbReference>
<keyword evidence="5 12" id="KW-0963">Cytoplasm</keyword>
<keyword evidence="10 12" id="KW-0704">Schiff base</keyword>
<feature type="active site" description="Schiff-base intermediate with substrate" evidence="12 14">
    <location>
        <position position="165"/>
    </location>
</feature>
<reference evidence="16 17" key="1">
    <citation type="submission" date="2019-04" db="EMBL/GenBank/DDBJ databases">
        <authorList>
            <person name="Poehlein A."/>
            <person name="Bengelsdorf F.R."/>
            <person name="Duerre P."/>
            <person name="Daniel R."/>
        </authorList>
    </citation>
    <scope>NUCLEOTIDE SEQUENCE [LARGE SCALE GENOMIC DNA]</scope>
    <source>
        <strain evidence="16 17">BS-1</strain>
    </source>
</reference>
<keyword evidence="8 12" id="KW-0457">Lysine biosynthesis</keyword>
<dbReference type="PRINTS" id="PR00146">
    <property type="entry name" value="DHPICSNTHASE"/>
</dbReference>
<dbReference type="EC" id="4.3.3.7" evidence="4 12"/>
<evidence type="ECO:0000256" key="5">
    <source>
        <dbReference type="ARBA" id="ARBA00022490"/>
    </source>
</evidence>
<comment type="pathway">
    <text evidence="2 12">Amino-acid biosynthesis; L-lysine biosynthesis via DAP pathway; (S)-tetrahydrodipicolinate from L-aspartate: step 3/4.</text>
</comment>
<keyword evidence="6 12" id="KW-0028">Amino-acid biosynthesis</keyword>
<comment type="similarity">
    <text evidence="3 12 13">Belongs to the DapA family.</text>
</comment>
<dbReference type="GO" id="GO:0005829">
    <property type="term" value="C:cytosol"/>
    <property type="evidence" value="ECO:0007669"/>
    <property type="project" value="TreeGrafter"/>
</dbReference>
<feature type="binding site" evidence="12 15">
    <location>
        <position position="49"/>
    </location>
    <ligand>
        <name>pyruvate</name>
        <dbReference type="ChEBI" id="CHEBI:15361"/>
    </ligand>
</feature>